<sequence>MCPALRTTVLGLVLAWGMPAAARPAPPRCEPDVRHLRLEPGAASPPEVCIQAGKATTLLFDRDLRPGELHLEDRFRFRQVEALGSLLVLVPGETLTPGVRLRLEVPFREPGPPATFVLVAASVAERQVEVSLPSRPAEGLSGPALRGELRQCREQLGVYESWWRRGQNLAGAMGHFWMSDHLRVLDIRSEVRADPGPGFPHIEEFLAYRANSLERALRMSVFPAPGAPPWKPLQATLQGRPGEPPLPLELLEPPAPRGPGQELLLHVPPSGGPDGMGPYTLVLVAQGTAPWIIQNVRFP</sequence>
<protein>
    <submittedName>
        <fullName evidence="2">Myxococcus xanthus paralogous family TIGR02268</fullName>
    </submittedName>
</protein>
<evidence type="ECO:0000256" key="1">
    <source>
        <dbReference type="SAM" id="SignalP"/>
    </source>
</evidence>
<dbReference type="RefSeq" id="WP_093524678.1">
    <property type="nucleotide sequence ID" value="NZ_FOIJ01000015.1"/>
</dbReference>
<evidence type="ECO:0000313" key="3">
    <source>
        <dbReference type="Proteomes" id="UP000199181"/>
    </source>
</evidence>
<dbReference type="EMBL" id="FOIJ01000015">
    <property type="protein sequence ID" value="SEU30900.1"/>
    <property type="molecule type" value="Genomic_DNA"/>
</dbReference>
<dbReference type="Proteomes" id="UP000199181">
    <property type="component" value="Unassembled WGS sequence"/>
</dbReference>
<dbReference type="NCBIfam" id="TIGR02268">
    <property type="entry name" value="Myxococcus xanthus paralogous family TIGR02268"/>
    <property type="match status" value="1"/>
</dbReference>
<dbReference type="InterPro" id="IPR011754">
    <property type="entry name" value="Mxa_paralog_2268"/>
</dbReference>
<feature type="chain" id="PRO_5011480778" evidence="1">
    <location>
        <begin position="23"/>
        <end position="299"/>
    </location>
</feature>
<feature type="signal peptide" evidence="1">
    <location>
        <begin position="1"/>
        <end position="22"/>
    </location>
</feature>
<evidence type="ECO:0000313" key="2">
    <source>
        <dbReference type="EMBL" id="SEU30900.1"/>
    </source>
</evidence>
<gene>
    <name evidence="2" type="ORF">SAMN05443639_115168</name>
</gene>
<name>A0A1I0KWZ6_9BACT</name>
<dbReference type="Pfam" id="PF09544">
    <property type="entry name" value="DUF2381"/>
    <property type="match status" value="1"/>
</dbReference>
<dbReference type="AlphaFoldDB" id="A0A1I0KWZ6"/>
<accession>A0A1I0KWZ6</accession>
<organism evidence="2 3">
    <name type="scientific">Stigmatella erecta</name>
    <dbReference type="NCBI Taxonomy" id="83460"/>
    <lineage>
        <taxon>Bacteria</taxon>
        <taxon>Pseudomonadati</taxon>
        <taxon>Myxococcota</taxon>
        <taxon>Myxococcia</taxon>
        <taxon>Myxococcales</taxon>
        <taxon>Cystobacterineae</taxon>
        <taxon>Archangiaceae</taxon>
        <taxon>Stigmatella</taxon>
    </lineage>
</organism>
<proteinExistence type="predicted"/>
<reference evidence="3" key="1">
    <citation type="submission" date="2016-10" db="EMBL/GenBank/DDBJ databases">
        <authorList>
            <person name="Varghese N."/>
            <person name="Submissions S."/>
        </authorList>
    </citation>
    <scope>NUCLEOTIDE SEQUENCE [LARGE SCALE GENOMIC DNA]</scope>
    <source>
        <strain evidence="3">DSM 16858</strain>
    </source>
</reference>
<keyword evidence="1" id="KW-0732">Signal</keyword>
<keyword evidence="3" id="KW-1185">Reference proteome</keyword>